<dbReference type="AlphaFoldDB" id="A0A6V8R657"/>
<evidence type="ECO:0000256" key="4">
    <source>
        <dbReference type="ARBA" id="ARBA00022691"/>
    </source>
</evidence>
<keyword evidence="5" id="KW-0128">Catecholamine metabolism</keyword>
<comment type="caution">
    <text evidence="7">The sequence shown here is derived from an EMBL/GenBank/DDBJ whole genome shotgun (WGS) entry which is preliminary data.</text>
</comment>
<keyword evidence="3 7" id="KW-0808">Transferase</keyword>
<evidence type="ECO:0000313" key="8">
    <source>
        <dbReference type="Proteomes" id="UP000517252"/>
    </source>
</evidence>
<name>A0A6V8R657_TRIAP</name>
<comment type="similarity">
    <text evidence="6">Belongs to the class I-like SAM-binding methyltransferase superfamily. Cation-dependent O-methyltransferase family.</text>
</comment>
<dbReference type="PROSITE" id="PS51682">
    <property type="entry name" value="SAM_OMT_I"/>
    <property type="match status" value="1"/>
</dbReference>
<accession>A0A6V8R657</accession>
<dbReference type="PANTHER" id="PTHR43836">
    <property type="entry name" value="CATECHOL O-METHYLTRANSFERASE 1-RELATED"/>
    <property type="match status" value="1"/>
</dbReference>
<evidence type="ECO:0000256" key="3">
    <source>
        <dbReference type="ARBA" id="ARBA00022679"/>
    </source>
</evidence>
<keyword evidence="4" id="KW-0949">S-adenosyl-L-methionine</keyword>
<protein>
    <recommendedName>
        <fullName evidence="1">catechol O-methyltransferase</fullName>
        <ecNumber evidence="1">2.1.1.6</ecNumber>
    </recommendedName>
</protein>
<reference evidence="7 8" key="1">
    <citation type="submission" date="2020-07" db="EMBL/GenBank/DDBJ databases">
        <title>Trichoderma asperellum IC-1 whole genome shotgun sequence.</title>
        <authorList>
            <person name="Kanamasa S."/>
            <person name="Takahashi H."/>
        </authorList>
    </citation>
    <scope>NUCLEOTIDE SEQUENCE [LARGE SCALE GENOMIC DNA]</scope>
    <source>
        <strain evidence="7 8">IC-1</strain>
    </source>
</reference>
<dbReference type="GO" id="GO:0006584">
    <property type="term" value="P:catecholamine metabolic process"/>
    <property type="evidence" value="ECO:0007669"/>
    <property type="project" value="UniProtKB-KW"/>
</dbReference>
<sequence>MSAELIAKHPSLKKAIELGDAYVEWNDGREARLMEYIYSHPDLDSMRGHPEKILAAMDEFSSQQDLLISVGFQKAKILKDLIASESPQIVVELGGYLGYSAILFGDQMRRNAASSMDKVSSLRVWSLEASPIYAAFTMSMIDLAGLSDIVKVVTGPAEASLRRLHRSGNLKQVNFLFMDHQETLYTSDFKLCEELGILKLGSVIAADNVVRPGAPEYREYVRGQSRFESKGIPCYITPGDLPDEIEVTKVLS</sequence>
<dbReference type="Pfam" id="PF01596">
    <property type="entry name" value="Methyltransf_3"/>
    <property type="match status" value="1"/>
</dbReference>
<proteinExistence type="inferred from homology"/>
<evidence type="ECO:0000256" key="1">
    <source>
        <dbReference type="ARBA" id="ARBA00012880"/>
    </source>
</evidence>
<dbReference type="InterPro" id="IPR002935">
    <property type="entry name" value="SAM_O-MeTrfase"/>
</dbReference>
<dbReference type="GO" id="GO:0008171">
    <property type="term" value="F:O-methyltransferase activity"/>
    <property type="evidence" value="ECO:0007669"/>
    <property type="project" value="InterPro"/>
</dbReference>
<evidence type="ECO:0000256" key="6">
    <source>
        <dbReference type="ARBA" id="ARBA00023453"/>
    </source>
</evidence>
<evidence type="ECO:0000256" key="5">
    <source>
        <dbReference type="ARBA" id="ARBA00022939"/>
    </source>
</evidence>
<keyword evidence="2 7" id="KW-0489">Methyltransferase</keyword>
<dbReference type="EC" id="2.1.1.6" evidence="1"/>
<dbReference type="Proteomes" id="UP000517252">
    <property type="component" value="Unassembled WGS sequence"/>
</dbReference>
<dbReference type="OrthoDB" id="186626at2759"/>
<evidence type="ECO:0000313" key="7">
    <source>
        <dbReference type="EMBL" id="GFP59595.1"/>
    </source>
</evidence>
<dbReference type="PANTHER" id="PTHR43836:SF2">
    <property type="entry name" value="CATECHOL O-METHYLTRANSFERASE 1-RELATED"/>
    <property type="match status" value="1"/>
</dbReference>
<dbReference type="SUPFAM" id="SSF53335">
    <property type="entry name" value="S-adenosyl-L-methionine-dependent methyltransferases"/>
    <property type="match status" value="1"/>
</dbReference>
<organism evidence="7 8">
    <name type="scientific">Trichoderma asperellum</name>
    <name type="common">Filamentous fungus</name>
    <dbReference type="NCBI Taxonomy" id="101201"/>
    <lineage>
        <taxon>Eukaryota</taxon>
        <taxon>Fungi</taxon>
        <taxon>Dikarya</taxon>
        <taxon>Ascomycota</taxon>
        <taxon>Pezizomycotina</taxon>
        <taxon>Sordariomycetes</taxon>
        <taxon>Hypocreomycetidae</taxon>
        <taxon>Hypocreales</taxon>
        <taxon>Hypocreaceae</taxon>
        <taxon>Trichoderma</taxon>
    </lineage>
</organism>
<dbReference type="Gene3D" id="3.40.50.150">
    <property type="entry name" value="Vaccinia Virus protein VP39"/>
    <property type="match status" value="1"/>
</dbReference>
<dbReference type="GO" id="GO:0032259">
    <property type="term" value="P:methylation"/>
    <property type="evidence" value="ECO:0007669"/>
    <property type="project" value="UniProtKB-KW"/>
</dbReference>
<dbReference type="EMBL" id="BLZH01000014">
    <property type="protein sequence ID" value="GFP59595.1"/>
    <property type="molecule type" value="Genomic_DNA"/>
</dbReference>
<dbReference type="InterPro" id="IPR029063">
    <property type="entry name" value="SAM-dependent_MTases_sf"/>
</dbReference>
<gene>
    <name evidence="7" type="ORF">TASIC1_0014001700</name>
</gene>
<evidence type="ECO:0000256" key="2">
    <source>
        <dbReference type="ARBA" id="ARBA00022603"/>
    </source>
</evidence>